<sequence length="142" mass="17101">MEQFVSNFAEPGDPEYAPPVQKAETKNYETTRHRIKREFEAYGPIKQAHLVTDKATNEPRGYAFVEYMHTQYMKKPQQIASAHAHSEEPREKSRERGRDRDREHEKSRERSHDKMCDRDPREDRHHRDDDRSRDRERERLGP</sequence>
<evidence type="ECO:0000313" key="2">
    <source>
        <dbReference type="Proteomes" id="UP001234297"/>
    </source>
</evidence>
<protein>
    <submittedName>
        <fullName evidence="1">Uncharacterized protein</fullName>
    </submittedName>
</protein>
<keyword evidence="2" id="KW-1185">Reference proteome</keyword>
<proteinExistence type="predicted"/>
<evidence type="ECO:0000313" key="1">
    <source>
        <dbReference type="EMBL" id="KAJ8635223.1"/>
    </source>
</evidence>
<organism evidence="1 2">
    <name type="scientific">Persea americana</name>
    <name type="common">Avocado</name>
    <dbReference type="NCBI Taxonomy" id="3435"/>
    <lineage>
        <taxon>Eukaryota</taxon>
        <taxon>Viridiplantae</taxon>
        <taxon>Streptophyta</taxon>
        <taxon>Embryophyta</taxon>
        <taxon>Tracheophyta</taxon>
        <taxon>Spermatophyta</taxon>
        <taxon>Magnoliopsida</taxon>
        <taxon>Magnoliidae</taxon>
        <taxon>Laurales</taxon>
        <taxon>Lauraceae</taxon>
        <taxon>Persea</taxon>
    </lineage>
</organism>
<accession>A0ACC2LPV7</accession>
<name>A0ACC2LPV7_PERAE</name>
<dbReference type="Proteomes" id="UP001234297">
    <property type="component" value="Chromosome 3"/>
</dbReference>
<gene>
    <name evidence="1" type="ORF">MRB53_009490</name>
</gene>
<reference evidence="1 2" key="1">
    <citation type="journal article" date="2022" name="Hortic Res">
        <title>A haplotype resolved chromosomal level avocado genome allows analysis of novel avocado genes.</title>
        <authorList>
            <person name="Nath O."/>
            <person name="Fletcher S.J."/>
            <person name="Hayward A."/>
            <person name="Shaw L.M."/>
            <person name="Masouleh A.K."/>
            <person name="Furtado A."/>
            <person name="Henry R.J."/>
            <person name="Mitter N."/>
        </authorList>
    </citation>
    <scope>NUCLEOTIDE SEQUENCE [LARGE SCALE GENOMIC DNA]</scope>
    <source>
        <strain evidence="2">cv. Hass</strain>
    </source>
</reference>
<dbReference type="EMBL" id="CM056811">
    <property type="protein sequence ID" value="KAJ8635223.1"/>
    <property type="molecule type" value="Genomic_DNA"/>
</dbReference>
<comment type="caution">
    <text evidence="1">The sequence shown here is derived from an EMBL/GenBank/DDBJ whole genome shotgun (WGS) entry which is preliminary data.</text>
</comment>